<keyword evidence="1" id="KW-1133">Transmembrane helix</keyword>
<dbReference type="AlphaFoldDB" id="A0A1F5I3Z6"/>
<dbReference type="STRING" id="1797729.A3A60_03450"/>
<keyword evidence="1" id="KW-0812">Transmembrane</keyword>
<comment type="caution">
    <text evidence="3">The sequence shown here is derived from an EMBL/GenBank/DDBJ whole genome shotgun (WGS) entry which is preliminary data.</text>
</comment>
<dbReference type="Pfam" id="PF18893">
    <property type="entry name" value="DUF5652"/>
    <property type="match status" value="1"/>
</dbReference>
<feature type="transmembrane region" description="Helical" evidence="1">
    <location>
        <begin position="49"/>
        <end position="70"/>
    </location>
</feature>
<accession>A0A1F5I3Z6</accession>
<evidence type="ECO:0000313" key="3">
    <source>
        <dbReference type="EMBL" id="OGE11137.1"/>
    </source>
</evidence>
<feature type="transmembrane region" description="Helical" evidence="1">
    <location>
        <begin position="21"/>
        <end position="43"/>
    </location>
</feature>
<feature type="domain" description="DUF5652" evidence="2">
    <location>
        <begin position="19"/>
        <end position="76"/>
    </location>
</feature>
<sequence>MDSFIRDFIIGSNFGTSAIGSSILVIIVVWSLVLKGIALWHAAQNREKYWFVAILIVNSLGVLEIAYLFIFSTKKLEIKQILINIKSFRIPKISRNKPH</sequence>
<protein>
    <recommendedName>
        <fullName evidence="2">DUF5652 domain-containing protein</fullName>
    </recommendedName>
</protein>
<dbReference type="InterPro" id="IPR043712">
    <property type="entry name" value="DUF5652"/>
</dbReference>
<name>A0A1F5I3Z6_9BACT</name>
<gene>
    <name evidence="3" type="ORF">A3A60_03450</name>
</gene>
<evidence type="ECO:0000256" key="1">
    <source>
        <dbReference type="SAM" id="Phobius"/>
    </source>
</evidence>
<evidence type="ECO:0000313" key="4">
    <source>
        <dbReference type="Proteomes" id="UP000179227"/>
    </source>
</evidence>
<keyword evidence="1" id="KW-0472">Membrane</keyword>
<dbReference type="EMBL" id="MFBS01000003">
    <property type="protein sequence ID" value="OGE11137.1"/>
    <property type="molecule type" value="Genomic_DNA"/>
</dbReference>
<evidence type="ECO:0000259" key="2">
    <source>
        <dbReference type="Pfam" id="PF18893"/>
    </source>
</evidence>
<reference evidence="3 4" key="1">
    <citation type="journal article" date="2016" name="Nat. Commun.">
        <title>Thousands of microbial genomes shed light on interconnected biogeochemical processes in an aquifer system.</title>
        <authorList>
            <person name="Anantharaman K."/>
            <person name="Brown C.T."/>
            <person name="Hug L.A."/>
            <person name="Sharon I."/>
            <person name="Castelle C.J."/>
            <person name="Probst A.J."/>
            <person name="Thomas B.C."/>
            <person name="Singh A."/>
            <person name="Wilkins M.J."/>
            <person name="Karaoz U."/>
            <person name="Brodie E.L."/>
            <person name="Williams K.H."/>
            <person name="Hubbard S.S."/>
            <person name="Banfield J.F."/>
        </authorList>
    </citation>
    <scope>NUCLEOTIDE SEQUENCE [LARGE SCALE GENOMIC DNA]</scope>
</reference>
<dbReference type="Proteomes" id="UP000179227">
    <property type="component" value="Unassembled WGS sequence"/>
</dbReference>
<proteinExistence type="predicted"/>
<organism evidence="3 4">
    <name type="scientific">Candidatus Curtissbacteria bacterium RIFCSPLOWO2_01_FULL_42_26</name>
    <dbReference type="NCBI Taxonomy" id="1797729"/>
    <lineage>
        <taxon>Bacteria</taxon>
        <taxon>Candidatus Curtissiibacteriota</taxon>
    </lineage>
</organism>